<dbReference type="EMBL" id="CP107906">
    <property type="protein sequence ID" value="WUG92396.1"/>
    <property type="molecule type" value="Genomic_DNA"/>
</dbReference>
<proteinExistence type="predicted"/>
<gene>
    <name evidence="1" type="ORF">OHB29_04775</name>
</gene>
<dbReference type="Proteomes" id="UP001341259">
    <property type="component" value="Chromosome"/>
</dbReference>
<protein>
    <submittedName>
        <fullName evidence="1">Uncharacterized protein</fullName>
    </submittedName>
</protein>
<dbReference type="RefSeq" id="WP_328336819.1">
    <property type="nucleotide sequence ID" value="NZ_CP107906.1"/>
</dbReference>
<evidence type="ECO:0000313" key="2">
    <source>
        <dbReference type="Proteomes" id="UP001341259"/>
    </source>
</evidence>
<evidence type="ECO:0000313" key="1">
    <source>
        <dbReference type="EMBL" id="WUG92396.1"/>
    </source>
</evidence>
<keyword evidence="2" id="KW-1185">Reference proteome</keyword>
<reference evidence="1 2" key="1">
    <citation type="submission" date="2022-10" db="EMBL/GenBank/DDBJ databases">
        <title>The complete genomes of actinobacterial strains from the NBC collection.</title>
        <authorList>
            <person name="Joergensen T.S."/>
            <person name="Alvarez Arevalo M."/>
            <person name="Sterndorff E.B."/>
            <person name="Faurdal D."/>
            <person name="Vuksanovic O."/>
            <person name="Mourched A.-S."/>
            <person name="Charusanti P."/>
            <person name="Shaw S."/>
            <person name="Blin K."/>
            <person name="Weber T."/>
        </authorList>
    </citation>
    <scope>NUCLEOTIDE SEQUENCE [LARGE SCALE GENOMIC DNA]</scope>
    <source>
        <strain evidence="1 2">NBC_00456</strain>
    </source>
</reference>
<organism evidence="1 2">
    <name type="scientific">Streptomyces violaceus</name>
    <name type="common">Streptomyces venezuelae</name>
    <dbReference type="NCBI Taxonomy" id="1936"/>
    <lineage>
        <taxon>Bacteria</taxon>
        <taxon>Bacillati</taxon>
        <taxon>Actinomycetota</taxon>
        <taxon>Actinomycetes</taxon>
        <taxon>Kitasatosporales</taxon>
        <taxon>Streptomycetaceae</taxon>
        <taxon>Streptomyces</taxon>
    </lineage>
</organism>
<name>A0ABZ1NL28_STRVL</name>
<accession>A0ABZ1NL28</accession>
<sequence length="128" mass="14174">MQLTPTEAKARAARILAALQPTVTQWTTAVLDQAVLHLADTGRPFGMNDIRLIAPEDECRKAGLYFAALTGHDALHPNEPQLLRKVGEEPSINPKAHGKKVNVYLLTRAGRKFIKDRQAARTEQRRAA</sequence>